<dbReference type="SUPFAM" id="SSF111331">
    <property type="entry name" value="NAD kinase/diacylglycerol kinase-like"/>
    <property type="match status" value="1"/>
</dbReference>
<evidence type="ECO:0000256" key="10">
    <source>
        <dbReference type="ARBA" id="ARBA00023098"/>
    </source>
</evidence>
<dbReference type="InterPro" id="IPR017438">
    <property type="entry name" value="ATP-NAD_kinase_N"/>
</dbReference>
<keyword evidence="15" id="KW-1185">Reference proteome</keyword>
<organism evidence="14 15">
    <name type="scientific">Pseudobacillus wudalianchiensis</name>
    <dbReference type="NCBI Taxonomy" id="1743143"/>
    <lineage>
        <taxon>Bacteria</taxon>
        <taxon>Bacillati</taxon>
        <taxon>Bacillota</taxon>
        <taxon>Bacilli</taxon>
        <taxon>Bacillales</taxon>
        <taxon>Bacillaceae</taxon>
        <taxon>Pseudobacillus</taxon>
    </lineage>
</organism>
<dbReference type="EMBL" id="MAYT01000032">
    <property type="protein sequence ID" value="OCA80971.1"/>
    <property type="molecule type" value="Genomic_DNA"/>
</dbReference>
<evidence type="ECO:0000256" key="11">
    <source>
        <dbReference type="ARBA" id="ARBA00023209"/>
    </source>
</evidence>
<evidence type="ECO:0000256" key="12">
    <source>
        <dbReference type="ARBA" id="ARBA00023264"/>
    </source>
</evidence>
<dbReference type="InterPro" id="IPR001206">
    <property type="entry name" value="Diacylglycerol_kinase_cat_dom"/>
</dbReference>
<dbReference type="GO" id="GO:0008654">
    <property type="term" value="P:phospholipid biosynthetic process"/>
    <property type="evidence" value="ECO:0007669"/>
    <property type="project" value="UniProtKB-KW"/>
</dbReference>
<keyword evidence="7" id="KW-0418">Kinase</keyword>
<keyword evidence="5" id="KW-0479">Metal-binding</keyword>
<dbReference type="PANTHER" id="PTHR12358">
    <property type="entry name" value="SPHINGOSINE KINASE"/>
    <property type="match status" value="1"/>
</dbReference>
<reference evidence="15" key="1">
    <citation type="submission" date="2016-05" db="EMBL/GenBank/DDBJ databases">
        <authorList>
            <person name="Liu B."/>
            <person name="Wang J."/>
            <person name="Zhu Y."/>
            <person name="Liu G."/>
            <person name="Chen Q."/>
            <person name="Chen Z."/>
            <person name="Lan J."/>
            <person name="Che J."/>
            <person name="Ge C."/>
            <person name="Shi H."/>
            <person name="Pan Z."/>
            <person name="Liu X."/>
        </authorList>
    </citation>
    <scope>NUCLEOTIDE SEQUENCE [LARGE SCALE GENOMIC DNA]</scope>
    <source>
        <strain evidence="15">FJAT-27215</strain>
    </source>
</reference>
<evidence type="ECO:0000256" key="7">
    <source>
        <dbReference type="ARBA" id="ARBA00022777"/>
    </source>
</evidence>
<dbReference type="Gene3D" id="3.40.50.10330">
    <property type="entry name" value="Probable inorganic polyphosphate/atp-NAD kinase, domain 1"/>
    <property type="match status" value="1"/>
</dbReference>
<evidence type="ECO:0000256" key="9">
    <source>
        <dbReference type="ARBA" id="ARBA00022842"/>
    </source>
</evidence>
<dbReference type="AlphaFoldDB" id="A0A1B9AB28"/>
<evidence type="ECO:0000256" key="8">
    <source>
        <dbReference type="ARBA" id="ARBA00022840"/>
    </source>
</evidence>
<keyword evidence="11" id="KW-0594">Phospholipid biosynthesis</keyword>
<dbReference type="Pfam" id="PF19279">
    <property type="entry name" value="YegS_C"/>
    <property type="match status" value="1"/>
</dbReference>
<dbReference type="Proteomes" id="UP000092578">
    <property type="component" value="Unassembled WGS sequence"/>
</dbReference>
<name>A0A1B9AB28_9BACI</name>
<dbReference type="InterPro" id="IPR045540">
    <property type="entry name" value="YegS/DAGK_C"/>
</dbReference>
<evidence type="ECO:0000256" key="6">
    <source>
        <dbReference type="ARBA" id="ARBA00022741"/>
    </source>
</evidence>
<dbReference type="Pfam" id="PF00781">
    <property type="entry name" value="DAGK_cat"/>
    <property type="match status" value="1"/>
</dbReference>
<dbReference type="Gene3D" id="2.60.200.40">
    <property type="match status" value="1"/>
</dbReference>
<comment type="similarity">
    <text evidence="2">Belongs to the diacylglycerol/lipid kinase family.</text>
</comment>
<keyword evidence="12" id="KW-1208">Phospholipid metabolism</keyword>
<evidence type="ECO:0000256" key="3">
    <source>
        <dbReference type="ARBA" id="ARBA00022516"/>
    </source>
</evidence>
<dbReference type="SMART" id="SM00046">
    <property type="entry name" value="DAGKc"/>
    <property type="match status" value="1"/>
</dbReference>
<evidence type="ECO:0000256" key="4">
    <source>
        <dbReference type="ARBA" id="ARBA00022679"/>
    </source>
</evidence>
<dbReference type="PANTHER" id="PTHR12358:SF106">
    <property type="entry name" value="LIPID KINASE YEGS"/>
    <property type="match status" value="1"/>
</dbReference>
<keyword evidence="8" id="KW-0067">ATP-binding</keyword>
<dbReference type="GO" id="GO:0005886">
    <property type="term" value="C:plasma membrane"/>
    <property type="evidence" value="ECO:0007669"/>
    <property type="project" value="TreeGrafter"/>
</dbReference>
<keyword evidence="3" id="KW-0444">Lipid biosynthesis</keyword>
<evidence type="ECO:0000256" key="5">
    <source>
        <dbReference type="ARBA" id="ARBA00022723"/>
    </source>
</evidence>
<keyword evidence="10" id="KW-0443">Lipid metabolism</keyword>
<protein>
    <recommendedName>
        <fullName evidence="13">DAGKc domain-containing protein</fullName>
    </recommendedName>
</protein>
<evidence type="ECO:0000313" key="15">
    <source>
        <dbReference type="Proteomes" id="UP000092578"/>
    </source>
</evidence>
<comment type="cofactor">
    <cofactor evidence="1">
        <name>Mg(2+)</name>
        <dbReference type="ChEBI" id="CHEBI:18420"/>
    </cofactor>
</comment>
<evidence type="ECO:0000256" key="2">
    <source>
        <dbReference type="ARBA" id="ARBA00005983"/>
    </source>
</evidence>
<dbReference type="GO" id="GO:0005524">
    <property type="term" value="F:ATP binding"/>
    <property type="evidence" value="ECO:0007669"/>
    <property type="project" value="UniProtKB-KW"/>
</dbReference>
<accession>A0A1B9AB28</accession>
<dbReference type="InterPro" id="IPR005218">
    <property type="entry name" value="Diacylglycerol/lipid_kinase"/>
</dbReference>
<dbReference type="InterPro" id="IPR016064">
    <property type="entry name" value="NAD/diacylglycerol_kinase_sf"/>
</dbReference>
<evidence type="ECO:0000256" key="1">
    <source>
        <dbReference type="ARBA" id="ARBA00001946"/>
    </source>
</evidence>
<dbReference type="PROSITE" id="PS50146">
    <property type="entry name" value="DAGK"/>
    <property type="match status" value="1"/>
</dbReference>
<proteinExistence type="inferred from homology"/>
<dbReference type="InterPro" id="IPR050187">
    <property type="entry name" value="Lipid_Phosphate_FormReg"/>
</dbReference>
<comment type="caution">
    <text evidence="14">The sequence shown here is derived from an EMBL/GenBank/DDBJ whole genome shotgun (WGS) entry which is preliminary data.</text>
</comment>
<dbReference type="GO" id="GO:0046872">
    <property type="term" value="F:metal ion binding"/>
    <property type="evidence" value="ECO:0007669"/>
    <property type="project" value="UniProtKB-KW"/>
</dbReference>
<keyword evidence="6" id="KW-0547">Nucleotide-binding</keyword>
<feature type="domain" description="DAGKc" evidence="13">
    <location>
        <begin position="1"/>
        <end position="127"/>
    </location>
</feature>
<sequence length="289" mass="31182">MIIANPSSGKEEAEIYVKRVEQQLTYSGYQTEAKLTAKEGDAAAWAAAACARGYETVISIGGDGTVNEVVNGLAEKEQRPSLGIVPLGTVNDFARALNVPLEPEEAITIIGQGRLQKADIGKVNDRYFLNITALGDMAESTAEVSAKQKTALGSFAYFLEGAKTLVHKHPIDLTVRGAEREWTGRALLFLAALTNSVGGFERMAPNAEVDDGKLHCFIIKDTSLPRLVRIAANLIKGDLKEDPDVLYFRANPVTISSKEPLKANIDGDIGGEVPLTLQVLRKHIAVWVP</sequence>
<evidence type="ECO:0000313" key="14">
    <source>
        <dbReference type="EMBL" id="OCA80971.1"/>
    </source>
</evidence>
<keyword evidence="9" id="KW-0460">Magnesium</keyword>
<dbReference type="NCBIfam" id="TIGR00147">
    <property type="entry name" value="YegS/Rv2252/BmrU family lipid kinase"/>
    <property type="match status" value="1"/>
</dbReference>
<dbReference type="GO" id="GO:0004143">
    <property type="term" value="F:ATP-dependent diacylglycerol kinase activity"/>
    <property type="evidence" value="ECO:0007669"/>
    <property type="project" value="TreeGrafter"/>
</dbReference>
<keyword evidence="4" id="KW-0808">Transferase</keyword>
<gene>
    <name evidence="14" type="ORF">A8F95_17660</name>
</gene>
<evidence type="ECO:0000259" key="13">
    <source>
        <dbReference type="PROSITE" id="PS50146"/>
    </source>
</evidence>